<dbReference type="OrthoDB" id="3972913at2"/>
<sequence>MAHYTLKDLHHGNPLPKHTDTLVVGAGMAGLYTAWRIIEDKPDANVTIIEKSGRTGGRLNSDVVKIGEDRVKEEEGGMRFTFDEMDNLMSLLMMLKIDDQIVPFPMNSGGNNRLLFRNKSFNNTQAAANNFAIWSELYKLQPTEKGKSPNAIINGVFNCILDNNPQFTERPEKRGPEFWQKFRLECQWKGIKMKDWTLWNLFSAMGHSDECIDMLYRAAGFNGTFLSSMNAGVAFQLLEEFPADPGFRTLENGFSTLPNALVDRICKEHKERIHLKTQLLSIHEAEPGKRKGYRVKYQTMDEHHRVHYGELTAEKVVLGLPRLALEKLFIGSNLLNDLKPEDSEKLWNTLQTTTNQPLLKINLYYDKAWWGNGKTSSRAKVAFGPNFSDSPLGSVYPFYAIDEASLAALEYEEWLKTSGTTPSPDVQEKLDNIVQSKYDRPAALTIYCDYLNINFWETLQNQGELFDSPLQRECTKHDPQTLFAASKAVVERATHYFKALFDTQDVPQPILTSARIWDGTTRFNVTASQEFGFGVHQWAVGADDQEVMAYLCEPIENIYVCGEAFSDYQGWVEGALRSANRVLKKGFDLAPISEVFKKKHLRLPSSAIKESYQQSVTKMIREYIDPDFVPGGSEDSEYHEPVLDAESLVGAINLSYFDKP</sequence>
<dbReference type="EMBL" id="PNRE01000031">
    <property type="protein sequence ID" value="PMR70431.1"/>
    <property type="molecule type" value="Genomic_DNA"/>
</dbReference>
<gene>
    <name evidence="2" type="ORF">C1H66_06690</name>
</gene>
<dbReference type="AlphaFoldDB" id="A0A2N7TQF4"/>
<comment type="caution">
    <text evidence="2">The sequence shown here is derived from an EMBL/GenBank/DDBJ whole genome shotgun (WGS) entry which is preliminary data.</text>
</comment>
<reference evidence="2 3" key="1">
    <citation type="submission" date="2018-01" db="EMBL/GenBank/DDBJ databases">
        <title>Halomonas endophytica sp. nov., isolated from storage liquid in the stems of Populus euphratica.</title>
        <authorList>
            <person name="Chen C."/>
        </authorList>
    </citation>
    <scope>NUCLEOTIDE SEQUENCE [LARGE SCALE GENOMIC DNA]</scope>
    <source>
        <strain evidence="2 3">DSM 26881</strain>
    </source>
</reference>
<evidence type="ECO:0000313" key="3">
    <source>
        <dbReference type="Proteomes" id="UP000235346"/>
    </source>
</evidence>
<evidence type="ECO:0000259" key="1">
    <source>
        <dbReference type="Pfam" id="PF01593"/>
    </source>
</evidence>
<feature type="domain" description="Amine oxidase" evidence="1">
    <location>
        <begin position="28"/>
        <end position="402"/>
    </location>
</feature>
<dbReference type="GO" id="GO:0016491">
    <property type="term" value="F:oxidoreductase activity"/>
    <property type="evidence" value="ECO:0007669"/>
    <property type="project" value="InterPro"/>
</dbReference>
<dbReference type="InterPro" id="IPR036188">
    <property type="entry name" value="FAD/NAD-bd_sf"/>
</dbReference>
<name>A0A2N7TQF4_9GAMM</name>
<dbReference type="RefSeq" id="WP_102627125.1">
    <property type="nucleotide sequence ID" value="NZ_PDOH01000018.1"/>
</dbReference>
<dbReference type="InterPro" id="IPR002937">
    <property type="entry name" value="Amino_oxidase"/>
</dbReference>
<proteinExistence type="predicted"/>
<keyword evidence="3" id="KW-1185">Reference proteome</keyword>
<evidence type="ECO:0000313" key="2">
    <source>
        <dbReference type="EMBL" id="PMR70431.1"/>
    </source>
</evidence>
<dbReference type="PANTHER" id="PTHR42923">
    <property type="entry name" value="PROTOPORPHYRINOGEN OXIDASE"/>
    <property type="match status" value="1"/>
</dbReference>
<dbReference type="Pfam" id="PF01593">
    <property type="entry name" value="Amino_oxidase"/>
    <property type="match status" value="1"/>
</dbReference>
<dbReference type="Gene3D" id="3.50.50.60">
    <property type="entry name" value="FAD/NAD(P)-binding domain"/>
    <property type="match status" value="2"/>
</dbReference>
<protein>
    <submittedName>
        <fullName evidence="2">Amine oxidoreductase</fullName>
    </submittedName>
</protein>
<dbReference type="SUPFAM" id="SSF51905">
    <property type="entry name" value="FAD/NAD(P)-binding domain"/>
    <property type="match status" value="1"/>
</dbReference>
<organism evidence="2 3">
    <name type="scientific">Halomonas heilongjiangensis</name>
    <dbReference type="NCBI Taxonomy" id="1387883"/>
    <lineage>
        <taxon>Bacteria</taxon>
        <taxon>Pseudomonadati</taxon>
        <taxon>Pseudomonadota</taxon>
        <taxon>Gammaproteobacteria</taxon>
        <taxon>Oceanospirillales</taxon>
        <taxon>Halomonadaceae</taxon>
        <taxon>Halomonas</taxon>
    </lineage>
</organism>
<dbReference type="InterPro" id="IPR050464">
    <property type="entry name" value="Zeta_carotene_desat/Oxidored"/>
</dbReference>
<accession>A0A2N7TQF4</accession>
<dbReference type="Proteomes" id="UP000235346">
    <property type="component" value="Unassembled WGS sequence"/>
</dbReference>